<keyword evidence="2" id="KW-1185">Reference proteome</keyword>
<evidence type="ECO:0000313" key="1">
    <source>
        <dbReference type="EMBL" id="NBC68312.1"/>
    </source>
</evidence>
<organism evidence="1 2">
    <name type="scientific">Paenibacillus sacheonensis</name>
    <dbReference type="NCBI Taxonomy" id="742054"/>
    <lineage>
        <taxon>Bacteria</taxon>
        <taxon>Bacillati</taxon>
        <taxon>Bacillota</taxon>
        <taxon>Bacilli</taxon>
        <taxon>Bacillales</taxon>
        <taxon>Paenibacillaceae</taxon>
        <taxon>Paenibacillus</taxon>
    </lineage>
</organism>
<name>A0A7X5BX82_9BACL</name>
<comment type="caution">
    <text evidence="1">The sequence shown here is derived from an EMBL/GenBank/DDBJ whole genome shotgun (WGS) entry which is preliminary data.</text>
</comment>
<dbReference type="RefSeq" id="WP_161694983.1">
    <property type="nucleotide sequence ID" value="NZ_JAAAMU010000002.1"/>
</dbReference>
<reference evidence="1 2" key="1">
    <citation type="submission" date="2020-01" db="EMBL/GenBank/DDBJ databases">
        <title>Paenibacillus soybeanensis sp. nov. isolated from the nodules of soybean (Glycine max(L.) Merr).</title>
        <authorList>
            <person name="Wang H."/>
        </authorList>
    </citation>
    <scope>NUCLEOTIDE SEQUENCE [LARGE SCALE GENOMIC DNA]</scope>
    <source>
        <strain evidence="1 2">DSM 23054</strain>
    </source>
</reference>
<sequence>MEEINRDFPTYYDGYVGNGESLREIAKRLAAANGGLTKPIPAPIRAKSSGTEAVVKHPIYYDGSMG</sequence>
<protein>
    <submittedName>
        <fullName evidence="1">Uncharacterized protein</fullName>
    </submittedName>
</protein>
<gene>
    <name evidence="1" type="ORF">GT003_04775</name>
</gene>
<evidence type="ECO:0000313" key="2">
    <source>
        <dbReference type="Proteomes" id="UP000558113"/>
    </source>
</evidence>
<dbReference type="Proteomes" id="UP000558113">
    <property type="component" value="Unassembled WGS sequence"/>
</dbReference>
<proteinExistence type="predicted"/>
<accession>A0A7X5BX82</accession>
<dbReference type="EMBL" id="JAAAMU010000002">
    <property type="protein sequence ID" value="NBC68312.1"/>
    <property type="molecule type" value="Genomic_DNA"/>
</dbReference>
<dbReference type="AlphaFoldDB" id="A0A7X5BX82"/>